<reference evidence="2" key="1">
    <citation type="submission" date="2020-06" db="EMBL/GenBank/DDBJ databases">
        <authorList>
            <person name="Li T."/>
            <person name="Hu X."/>
            <person name="Zhang T."/>
            <person name="Song X."/>
            <person name="Zhang H."/>
            <person name="Dai N."/>
            <person name="Sheng W."/>
            <person name="Hou X."/>
            <person name="Wei L."/>
        </authorList>
    </citation>
    <scope>NUCLEOTIDE SEQUENCE</scope>
    <source>
        <strain evidence="2">K16</strain>
        <tissue evidence="2">Leaf</tissue>
    </source>
</reference>
<dbReference type="InterPro" id="IPR006747">
    <property type="entry name" value="DUF599"/>
</dbReference>
<proteinExistence type="predicted"/>
<keyword evidence="3" id="KW-1185">Reference proteome</keyword>
<dbReference type="PANTHER" id="PTHR31881">
    <property type="match status" value="1"/>
</dbReference>
<organism evidence="2 3">
    <name type="scientific">Sesamum angolense</name>
    <dbReference type="NCBI Taxonomy" id="2727404"/>
    <lineage>
        <taxon>Eukaryota</taxon>
        <taxon>Viridiplantae</taxon>
        <taxon>Streptophyta</taxon>
        <taxon>Embryophyta</taxon>
        <taxon>Tracheophyta</taxon>
        <taxon>Spermatophyta</taxon>
        <taxon>Magnoliopsida</taxon>
        <taxon>eudicotyledons</taxon>
        <taxon>Gunneridae</taxon>
        <taxon>Pentapetalae</taxon>
        <taxon>asterids</taxon>
        <taxon>lamiids</taxon>
        <taxon>Lamiales</taxon>
        <taxon>Pedaliaceae</taxon>
        <taxon>Sesamum</taxon>
    </lineage>
</organism>
<evidence type="ECO:0000313" key="2">
    <source>
        <dbReference type="EMBL" id="KAK4383904.1"/>
    </source>
</evidence>
<accession>A0AAE1W104</accession>
<keyword evidence="1" id="KW-0472">Membrane</keyword>
<dbReference type="AlphaFoldDB" id="A0AAE1W104"/>
<keyword evidence="1" id="KW-1133">Transmembrane helix</keyword>
<dbReference type="PANTHER" id="PTHR31881:SF6">
    <property type="entry name" value="OS09G0494600 PROTEIN"/>
    <property type="match status" value="1"/>
</dbReference>
<dbReference type="EMBL" id="JACGWL010000447">
    <property type="protein sequence ID" value="KAK4383904.1"/>
    <property type="molecule type" value="Genomic_DNA"/>
</dbReference>
<name>A0AAE1W104_9LAMI</name>
<evidence type="ECO:0000313" key="3">
    <source>
        <dbReference type="Proteomes" id="UP001289374"/>
    </source>
</evidence>
<keyword evidence="1" id="KW-0812">Transmembrane</keyword>
<gene>
    <name evidence="2" type="ORF">Sango_3109600</name>
</gene>
<dbReference type="Proteomes" id="UP001289374">
    <property type="component" value="Unassembled WGS sequence"/>
</dbReference>
<dbReference type="Pfam" id="PF04654">
    <property type="entry name" value="DUF599"/>
    <property type="match status" value="1"/>
</dbReference>
<sequence length="194" mass="21310">MEWRKCYLDLILVPLGFMICMGYQVWLWHKVRTHPFSTVIGRNAHGRRFWVSCIIKDNDKKNILAVQTLRNAIMGSTLMASTSILLCTAWPHHQQHLQREEAYKGHRLRRARRVHGGAEVNFLINCPPESGNGRGDGGVRGGASGAGVRAEHGGKQAVLQRGAAAAVDIWAGAGVHMFGDDGAAALQFGLCIRC</sequence>
<protein>
    <submittedName>
        <fullName evidence="2">Uncharacterized protein</fullName>
    </submittedName>
</protein>
<feature type="transmembrane region" description="Helical" evidence="1">
    <location>
        <begin position="7"/>
        <end position="28"/>
    </location>
</feature>
<reference evidence="2" key="2">
    <citation type="journal article" date="2024" name="Plant">
        <title>Genomic evolution and insights into agronomic trait innovations of Sesamum species.</title>
        <authorList>
            <person name="Miao H."/>
            <person name="Wang L."/>
            <person name="Qu L."/>
            <person name="Liu H."/>
            <person name="Sun Y."/>
            <person name="Le M."/>
            <person name="Wang Q."/>
            <person name="Wei S."/>
            <person name="Zheng Y."/>
            <person name="Lin W."/>
            <person name="Duan Y."/>
            <person name="Cao H."/>
            <person name="Xiong S."/>
            <person name="Wang X."/>
            <person name="Wei L."/>
            <person name="Li C."/>
            <person name="Ma Q."/>
            <person name="Ju M."/>
            <person name="Zhao R."/>
            <person name="Li G."/>
            <person name="Mu C."/>
            <person name="Tian Q."/>
            <person name="Mei H."/>
            <person name="Zhang T."/>
            <person name="Gao T."/>
            <person name="Zhang H."/>
        </authorList>
    </citation>
    <scope>NUCLEOTIDE SEQUENCE</scope>
    <source>
        <strain evidence="2">K16</strain>
    </source>
</reference>
<evidence type="ECO:0000256" key="1">
    <source>
        <dbReference type="SAM" id="Phobius"/>
    </source>
</evidence>
<comment type="caution">
    <text evidence="2">The sequence shown here is derived from an EMBL/GenBank/DDBJ whole genome shotgun (WGS) entry which is preliminary data.</text>
</comment>